<sequence length="450" mass="50176">MRSTLSFSQLVNNNNNHPNPTGYNGKNRVYIDNGSVAPASCGETGDAVVLAPTKRTWFDSSPPTKRNQFVFPSNRSDSGSVPPPNGSASPVDCAVRPSEMEGIGSIDAMRKELIRLYDSNMELRAQMKRLQTCVEKTNVVQITELEKPWRTRCTELETALREEQRQNHEKDELIAALQKELTIAKRMMTTMLTSKTPHKESTKNTNNARTEPRTFREVQRFVTPSYHKDTPLVQQAEKAMSKVRLGHSNRVNIQVLPEKQITNQLPSRSQSTSKCIHSSQSQIIECHQNINDENVNKETVFSVDNPSNSRSHSSNITKPKPLQQEEQKVAAAVAVTPSSSSLLIPQTGITKVVAIATTTRTPHSSSSRSFVPQTLADLSASDAITPSKKIAKPWYDEDEVKEVVMSSRASRLRLVTSPRRLLRQGQIDSLLHVGQLCTHPHIQNIPNTSR</sequence>
<feature type="region of interest" description="Disordered" evidence="2">
    <location>
        <begin position="301"/>
        <end position="325"/>
    </location>
</feature>
<organism evidence="3 4">
    <name type="scientific">Trypanosoma theileri</name>
    <dbReference type="NCBI Taxonomy" id="67003"/>
    <lineage>
        <taxon>Eukaryota</taxon>
        <taxon>Discoba</taxon>
        <taxon>Euglenozoa</taxon>
        <taxon>Kinetoplastea</taxon>
        <taxon>Metakinetoplastina</taxon>
        <taxon>Trypanosomatida</taxon>
        <taxon>Trypanosomatidae</taxon>
        <taxon>Trypanosoma</taxon>
    </lineage>
</organism>
<dbReference type="EMBL" id="NBCO01000002">
    <property type="protein sequence ID" value="ORC93130.1"/>
    <property type="molecule type" value="Genomic_DNA"/>
</dbReference>
<feature type="region of interest" description="Disordered" evidence="2">
    <location>
        <begin position="57"/>
        <end position="91"/>
    </location>
</feature>
<dbReference type="OrthoDB" id="243232at2759"/>
<keyword evidence="4" id="KW-1185">Reference proteome</keyword>
<comment type="caution">
    <text evidence="3">The sequence shown here is derived from an EMBL/GenBank/DDBJ whole genome shotgun (WGS) entry which is preliminary data.</text>
</comment>
<evidence type="ECO:0000313" key="4">
    <source>
        <dbReference type="Proteomes" id="UP000192257"/>
    </source>
</evidence>
<feature type="compositionally biased region" description="Polar residues" evidence="2">
    <location>
        <begin position="1"/>
        <end position="11"/>
    </location>
</feature>
<protein>
    <submittedName>
        <fullName evidence="3">Uncharacterized protein</fullName>
    </submittedName>
</protein>
<keyword evidence="1" id="KW-0175">Coiled coil</keyword>
<dbReference type="AlphaFoldDB" id="A0A1X0P9J9"/>
<name>A0A1X0P9J9_9TRYP</name>
<dbReference type="GeneID" id="39981554"/>
<feature type="compositionally biased region" description="Polar residues" evidence="2">
    <location>
        <begin position="301"/>
        <end position="317"/>
    </location>
</feature>
<feature type="coiled-coil region" evidence="1">
    <location>
        <begin position="153"/>
        <end position="180"/>
    </location>
</feature>
<feature type="compositionally biased region" description="Polar residues" evidence="2">
    <location>
        <begin position="58"/>
        <end position="79"/>
    </location>
</feature>
<accession>A0A1X0P9J9</accession>
<proteinExistence type="predicted"/>
<dbReference type="Proteomes" id="UP000192257">
    <property type="component" value="Unassembled WGS sequence"/>
</dbReference>
<evidence type="ECO:0000256" key="1">
    <source>
        <dbReference type="SAM" id="Coils"/>
    </source>
</evidence>
<reference evidence="3 4" key="1">
    <citation type="submission" date="2017-03" db="EMBL/GenBank/DDBJ databases">
        <title>An alternative strategy for trypanosome survival in the mammalian bloodstream revealed through genome and transcriptome analysis of the ubiquitous bovine parasite Trypanosoma (Megatrypanum) theileri.</title>
        <authorList>
            <person name="Kelly S."/>
            <person name="Ivens A."/>
            <person name="Mott A."/>
            <person name="O'Neill E."/>
            <person name="Emms D."/>
            <person name="Macleod O."/>
            <person name="Voorheis P."/>
            <person name="Matthews J."/>
            <person name="Matthews K."/>
            <person name="Carrington M."/>
        </authorList>
    </citation>
    <scope>NUCLEOTIDE SEQUENCE [LARGE SCALE GENOMIC DNA]</scope>
    <source>
        <strain evidence="3">Edinburgh</strain>
    </source>
</reference>
<feature type="region of interest" description="Disordered" evidence="2">
    <location>
        <begin position="1"/>
        <end position="24"/>
    </location>
</feature>
<dbReference type="RefSeq" id="XP_028887196.1">
    <property type="nucleotide sequence ID" value="XM_029021774.1"/>
</dbReference>
<evidence type="ECO:0000313" key="3">
    <source>
        <dbReference type="EMBL" id="ORC93130.1"/>
    </source>
</evidence>
<evidence type="ECO:0000256" key="2">
    <source>
        <dbReference type="SAM" id="MobiDB-lite"/>
    </source>
</evidence>
<dbReference type="VEuPathDB" id="TriTrypDB:TM35_000024560"/>
<gene>
    <name evidence="3" type="ORF">TM35_000024560</name>
</gene>